<evidence type="ECO:0000256" key="3">
    <source>
        <dbReference type="ARBA" id="ARBA00022603"/>
    </source>
</evidence>
<dbReference type="PANTHER" id="PTHR33841:SF5">
    <property type="entry name" value="DNA METHYLASE (MODIFICATION METHYLASE) (METHYLTRANSFERASE)-RELATED"/>
    <property type="match status" value="1"/>
</dbReference>
<dbReference type="InterPro" id="IPR011639">
    <property type="entry name" value="MethylTrfase_TaqI-like_dom"/>
</dbReference>
<dbReference type="AlphaFoldDB" id="A0AA90ZLC4"/>
<evidence type="ECO:0000256" key="5">
    <source>
        <dbReference type="ARBA" id="ARBA00022691"/>
    </source>
</evidence>
<dbReference type="GO" id="GO:0003676">
    <property type="term" value="F:nucleic acid binding"/>
    <property type="evidence" value="ECO:0007669"/>
    <property type="project" value="InterPro"/>
</dbReference>
<evidence type="ECO:0000256" key="6">
    <source>
        <dbReference type="ARBA" id="ARBA00047942"/>
    </source>
</evidence>
<comment type="similarity">
    <text evidence="1">Belongs to the N(4)/N(6)-methyltransferase family.</text>
</comment>
<accession>A0AA90ZLC4</accession>
<dbReference type="EC" id="2.1.1.72" evidence="2"/>
<dbReference type="RefSeq" id="WP_153128488.1">
    <property type="nucleotide sequence ID" value="NZ_VZCW01000201.1"/>
</dbReference>
<evidence type="ECO:0000256" key="2">
    <source>
        <dbReference type="ARBA" id="ARBA00011900"/>
    </source>
</evidence>
<comment type="caution">
    <text evidence="9">The sequence shown here is derived from an EMBL/GenBank/DDBJ whole genome shotgun (WGS) entry which is preliminary data.</text>
</comment>
<sequence>MITESEYSKIVDLAHRRKFAQFFTPEQIALFMSNWVLEDLSSDADVLEPAIGLGVFSRTMCRMKPNLNIVGYDIDKTIFSYALSNFGAAHYKISLSNEDYLMASWTQKYDAIICNPPYLKFHDYDNATLIPLVNKKLQTHLNGFTNIYTLFLLKSLSQLKEYGKLAYIIPSEFLNSDYGVEVKRELLKSGTLRHVIIVDFNQCVFDDALTTACVLLCQNTKTSKEVTFSTVKNMEDLSSFMRNSVSYNLKELDPTVKWKLYYEQTQAGNYSHLVPFSTFAKVSRGIATGANEYFTFSESKKELYNIPDSSFLRCICHAVDVKNLIFTDEDFSVLSNADKVVYLFNGCADCVNSQVRTYIQLGEENNIHKRHLTSKRSPWYALENRKPAPIWVSVFNRKGLRFVRNITQAYNLTTFHCVYNISEFNTDILFAYLVTDMAKEIFLDNSRQYGNGLIKFEPNDLNKGKVADLRCLSELERHFVLAVYEKLQYYGGVCCNYISLLDKFFREKYSSKKIDLNMFWDDFSKINQKENNVKMKNKNVRVKQLSFMSLFEQYGDSPIVNNGMVHEDIKDSRTRILLDKGEISLSKKCLVSLVKTDNFKLFQEKSAKIYYTGRKFPATVALDELYYFVPYLKGKGIRDLYFIKIVRIGTRKEGQFDNDSKDFRLVFEIEYIGQLFEEYKLVELKIWRTFTNQTIGDLLVRQ</sequence>
<dbReference type="SUPFAM" id="SSF53335">
    <property type="entry name" value="S-adenosyl-L-methionine-dependent methyltransferases"/>
    <property type="match status" value="1"/>
</dbReference>
<evidence type="ECO:0000259" key="7">
    <source>
        <dbReference type="Pfam" id="PF07669"/>
    </source>
</evidence>
<dbReference type="GO" id="GO:0032259">
    <property type="term" value="P:methylation"/>
    <property type="evidence" value="ECO:0007669"/>
    <property type="project" value="UniProtKB-KW"/>
</dbReference>
<protein>
    <recommendedName>
        <fullName evidence="2">site-specific DNA-methyltransferase (adenine-specific)</fullName>
        <ecNumber evidence="2">2.1.1.72</ecNumber>
    </recommendedName>
</protein>
<dbReference type="PROSITE" id="PS00092">
    <property type="entry name" value="N6_MTASE"/>
    <property type="match status" value="1"/>
</dbReference>
<keyword evidence="5" id="KW-0949">S-adenosyl-L-methionine</keyword>
<dbReference type="GO" id="GO:0009007">
    <property type="term" value="F:site-specific DNA-methyltransferase (adenine-specific) activity"/>
    <property type="evidence" value="ECO:0007669"/>
    <property type="project" value="UniProtKB-EC"/>
</dbReference>
<evidence type="ECO:0000259" key="8">
    <source>
        <dbReference type="Pfam" id="PF22837"/>
    </source>
</evidence>
<dbReference type="Gene3D" id="3.40.50.150">
    <property type="entry name" value="Vaccinia Virus protein VP39"/>
    <property type="match status" value="1"/>
</dbReference>
<dbReference type="InterPro" id="IPR054520">
    <property type="entry name" value="M_Eco57I_C"/>
</dbReference>
<evidence type="ECO:0000313" key="10">
    <source>
        <dbReference type="Proteomes" id="UP000442105"/>
    </source>
</evidence>
<keyword evidence="3 9" id="KW-0489">Methyltransferase</keyword>
<dbReference type="InterPro" id="IPR029063">
    <property type="entry name" value="SAM-dependent_MTases_sf"/>
</dbReference>
<dbReference type="InterPro" id="IPR050953">
    <property type="entry name" value="N4_N6_ade-DNA_methylase"/>
</dbReference>
<dbReference type="PRINTS" id="PR00507">
    <property type="entry name" value="N12N6MTFRASE"/>
</dbReference>
<dbReference type="InterPro" id="IPR002052">
    <property type="entry name" value="DNA_methylase_N6_adenine_CS"/>
</dbReference>
<feature type="domain" description="Type II methyltransferase M.Eco57I C-terminal" evidence="8">
    <location>
        <begin position="271"/>
        <end position="469"/>
    </location>
</feature>
<proteinExistence type="inferred from homology"/>
<evidence type="ECO:0000256" key="1">
    <source>
        <dbReference type="ARBA" id="ARBA00006594"/>
    </source>
</evidence>
<reference evidence="10" key="1">
    <citation type="submission" date="2019-09" db="EMBL/GenBank/DDBJ databases">
        <title>Distinct polysaccharide growth profiles of human intestinal Prevotella copri isolates.</title>
        <authorList>
            <person name="Fehlner-Peach H."/>
            <person name="Magnabosco C."/>
            <person name="Raghavan V."/>
            <person name="Scher J.U."/>
            <person name="Tett A."/>
            <person name="Cox L.M."/>
            <person name="Gottsegen C."/>
            <person name="Watters A."/>
            <person name="Wiltshire- Gordon J.D."/>
            <person name="Segata N."/>
            <person name="Bonneau R."/>
            <person name="Littman D.R."/>
        </authorList>
    </citation>
    <scope>NUCLEOTIDE SEQUENCE [LARGE SCALE GENOMIC DNA]</scope>
    <source>
        <strain evidence="10">iAQ1179</strain>
    </source>
</reference>
<name>A0AA90ZLC4_9BACT</name>
<comment type="catalytic activity">
    <reaction evidence="6">
        <text>a 2'-deoxyadenosine in DNA + S-adenosyl-L-methionine = an N(6)-methyl-2'-deoxyadenosine in DNA + S-adenosyl-L-homocysteine + H(+)</text>
        <dbReference type="Rhea" id="RHEA:15197"/>
        <dbReference type="Rhea" id="RHEA-COMP:12418"/>
        <dbReference type="Rhea" id="RHEA-COMP:12419"/>
        <dbReference type="ChEBI" id="CHEBI:15378"/>
        <dbReference type="ChEBI" id="CHEBI:57856"/>
        <dbReference type="ChEBI" id="CHEBI:59789"/>
        <dbReference type="ChEBI" id="CHEBI:90615"/>
        <dbReference type="ChEBI" id="CHEBI:90616"/>
        <dbReference type="EC" id="2.1.1.72"/>
    </reaction>
</comment>
<dbReference type="GO" id="GO:0006304">
    <property type="term" value="P:DNA modification"/>
    <property type="evidence" value="ECO:0007669"/>
    <property type="project" value="InterPro"/>
</dbReference>
<keyword evidence="4" id="KW-0808">Transferase</keyword>
<dbReference type="Pfam" id="PF07669">
    <property type="entry name" value="Eco57I"/>
    <property type="match status" value="1"/>
</dbReference>
<gene>
    <name evidence="9" type="ORF">F7D95_07570</name>
</gene>
<dbReference type="PANTHER" id="PTHR33841">
    <property type="entry name" value="DNA METHYLTRANSFERASE YEEA-RELATED"/>
    <property type="match status" value="1"/>
</dbReference>
<evidence type="ECO:0000256" key="4">
    <source>
        <dbReference type="ARBA" id="ARBA00022679"/>
    </source>
</evidence>
<dbReference type="Pfam" id="PF22837">
    <property type="entry name" value="M_Eco57I_C"/>
    <property type="match status" value="1"/>
</dbReference>
<dbReference type="EMBL" id="VZCW01000201">
    <property type="protein sequence ID" value="MQN12680.1"/>
    <property type="molecule type" value="Genomic_DNA"/>
</dbReference>
<feature type="domain" description="Type II methyltransferase M.TaqI-like" evidence="7">
    <location>
        <begin position="99"/>
        <end position="202"/>
    </location>
</feature>
<dbReference type="Proteomes" id="UP000442105">
    <property type="component" value="Unassembled WGS sequence"/>
</dbReference>
<evidence type="ECO:0000313" key="9">
    <source>
        <dbReference type="EMBL" id="MQN12680.1"/>
    </source>
</evidence>
<organism evidence="9 10">
    <name type="scientific">Segatella copri</name>
    <dbReference type="NCBI Taxonomy" id="165179"/>
    <lineage>
        <taxon>Bacteria</taxon>
        <taxon>Pseudomonadati</taxon>
        <taxon>Bacteroidota</taxon>
        <taxon>Bacteroidia</taxon>
        <taxon>Bacteroidales</taxon>
        <taxon>Prevotellaceae</taxon>
        <taxon>Segatella</taxon>
    </lineage>
</organism>